<dbReference type="CDD" id="cd06581">
    <property type="entry name" value="TM_PBP1_LivM_like"/>
    <property type="match status" value="1"/>
</dbReference>
<feature type="transmembrane region" description="Helical" evidence="6">
    <location>
        <begin position="284"/>
        <end position="303"/>
    </location>
</feature>
<dbReference type="GO" id="GO:0015658">
    <property type="term" value="F:branched-chain amino acid transmembrane transporter activity"/>
    <property type="evidence" value="ECO:0007669"/>
    <property type="project" value="InterPro"/>
</dbReference>
<dbReference type="AlphaFoldDB" id="A0A2S6NGZ6"/>
<feature type="transmembrane region" description="Helical" evidence="6">
    <location>
        <begin position="184"/>
        <end position="204"/>
    </location>
</feature>
<feature type="transmembrane region" description="Helical" evidence="6">
    <location>
        <begin position="257"/>
        <end position="277"/>
    </location>
</feature>
<organism evidence="7 8">
    <name type="scientific">Rhodopila globiformis</name>
    <name type="common">Rhodopseudomonas globiformis</name>
    <dbReference type="NCBI Taxonomy" id="1071"/>
    <lineage>
        <taxon>Bacteria</taxon>
        <taxon>Pseudomonadati</taxon>
        <taxon>Pseudomonadota</taxon>
        <taxon>Alphaproteobacteria</taxon>
        <taxon>Acetobacterales</taxon>
        <taxon>Acetobacteraceae</taxon>
        <taxon>Rhodopila</taxon>
    </lineage>
</organism>
<keyword evidence="8" id="KW-1185">Reference proteome</keyword>
<dbReference type="EMBL" id="NHRY01000136">
    <property type="protein sequence ID" value="PPQ33877.1"/>
    <property type="molecule type" value="Genomic_DNA"/>
</dbReference>
<keyword evidence="3 6" id="KW-0812">Transmembrane</keyword>
<name>A0A2S6NGZ6_RHOGL</name>
<evidence type="ECO:0000256" key="4">
    <source>
        <dbReference type="ARBA" id="ARBA00022989"/>
    </source>
</evidence>
<feature type="transmembrane region" description="Helical" evidence="6">
    <location>
        <begin position="234"/>
        <end position="251"/>
    </location>
</feature>
<dbReference type="OrthoDB" id="9804361at2"/>
<feature type="transmembrane region" description="Helical" evidence="6">
    <location>
        <begin position="40"/>
        <end position="60"/>
    </location>
</feature>
<feature type="transmembrane region" description="Helical" evidence="6">
    <location>
        <begin position="72"/>
        <end position="93"/>
    </location>
</feature>
<dbReference type="InterPro" id="IPR001851">
    <property type="entry name" value="ABC_transp_permease"/>
</dbReference>
<evidence type="ECO:0000313" key="8">
    <source>
        <dbReference type="Proteomes" id="UP000239724"/>
    </source>
</evidence>
<feature type="transmembrane region" description="Helical" evidence="6">
    <location>
        <begin position="16"/>
        <end position="34"/>
    </location>
</feature>
<evidence type="ECO:0000256" key="3">
    <source>
        <dbReference type="ARBA" id="ARBA00022692"/>
    </source>
</evidence>
<dbReference type="Pfam" id="PF02653">
    <property type="entry name" value="BPD_transp_2"/>
    <property type="match status" value="1"/>
</dbReference>
<reference evidence="7 8" key="1">
    <citation type="journal article" date="2018" name="Arch. Microbiol.">
        <title>New insights into the metabolic potential of the phototrophic purple bacterium Rhodopila globiformis DSM 161(T) from its draft genome sequence and evidence for a vanadium-dependent nitrogenase.</title>
        <authorList>
            <person name="Imhoff J.F."/>
            <person name="Rahn T."/>
            <person name="Kunzel S."/>
            <person name="Neulinger S.C."/>
        </authorList>
    </citation>
    <scope>NUCLEOTIDE SEQUENCE [LARGE SCALE GENOMIC DNA]</scope>
    <source>
        <strain evidence="7 8">DSM 161</strain>
    </source>
</reference>
<feature type="transmembrane region" description="Helical" evidence="6">
    <location>
        <begin position="99"/>
        <end position="118"/>
    </location>
</feature>
<evidence type="ECO:0000256" key="2">
    <source>
        <dbReference type="ARBA" id="ARBA00022475"/>
    </source>
</evidence>
<dbReference type="PANTHER" id="PTHR30482">
    <property type="entry name" value="HIGH-AFFINITY BRANCHED-CHAIN AMINO ACID TRANSPORT SYSTEM PERMEASE"/>
    <property type="match status" value="1"/>
</dbReference>
<accession>A0A2S6NGZ6</accession>
<dbReference type="InterPro" id="IPR043428">
    <property type="entry name" value="LivM-like"/>
</dbReference>
<keyword evidence="2" id="KW-1003">Cell membrane</keyword>
<dbReference type="Proteomes" id="UP000239724">
    <property type="component" value="Unassembled WGS sequence"/>
</dbReference>
<feature type="transmembrane region" description="Helical" evidence="6">
    <location>
        <begin position="309"/>
        <end position="331"/>
    </location>
</feature>
<gene>
    <name evidence="7" type="ORF">CCS01_13085</name>
</gene>
<proteinExistence type="predicted"/>
<comment type="caution">
    <text evidence="7">The sequence shown here is derived from an EMBL/GenBank/DDBJ whole genome shotgun (WGS) entry which is preliminary data.</text>
</comment>
<evidence type="ECO:0000256" key="1">
    <source>
        <dbReference type="ARBA" id="ARBA00004651"/>
    </source>
</evidence>
<keyword evidence="4 6" id="KW-1133">Transmembrane helix</keyword>
<evidence type="ECO:0000256" key="5">
    <source>
        <dbReference type="ARBA" id="ARBA00023136"/>
    </source>
</evidence>
<keyword evidence="5 6" id="KW-0472">Membrane</keyword>
<feature type="transmembrane region" description="Helical" evidence="6">
    <location>
        <begin position="125"/>
        <end position="143"/>
    </location>
</feature>
<protein>
    <submittedName>
        <fullName evidence="7">ABC transporter permease</fullName>
    </submittedName>
</protein>
<evidence type="ECO:0000313" key="7">
    <source>
        <dbReference type="EMBL" id="PPQ33877.1"/>
    </source>
</evidence>
<dbReference type="RefSeq" id="WP_104519296.1">
    <property type="nucleotide sequence ID" value="NZ_NHRY01000136.1"/>
</dbReference>
<dbReference type="PANTHER" id="PTHR30482:SF4">
    <property type="entry name" value="SLR1201 PROTEIN"/>
    <property type="match status" value="1"/>
</dbReference>
<comment type="subcellular location">
    <subcellularLocation>
        <location evidence="1">Cell membrane</location>
        <topology evidence="1">Multi-pass membrane protein</topology>
    </subcellularLocation>
</comment>
<dbReference type="GO" id="GO:0005886">
    <property type="term" value="C:plasma membrane"/>
    <property type="evidence" value="ECO:0007669"/>
    <property type="project" value="UniProtKB-SubCell"/>
</dbReference>
<evidence type="ECO:0000256" key="6">
    <source>
        <dbReference type="SAM" id="Phobius"/>
    </source>
</evidence>
<sequence length="353" mass="37789">MLHLLNGPQTLGNGRGFWISAGFVLAAALIYPAFADPYDVGNFAYFLIWVFMALGLCLMWGYGGMLSFGQTFFFGIGGYAYGVFSVDLGNAYGMALGDFAMAVLLAGLAAAILGYLMIYGRIGGVFFGIVTLSVTLALAFFLGQTAGPEWAIGEARLNGFNGMQGMSPLSIPWFGGGIDLEETALYYFVLILLVCTYLALRVLVNSRVGNVLVAVREDPQRTELLGYDVRRFQFGAFVLGSMLAAVSGVLYTSWGQFITPSSIGLPAAAMPIVWVAFSGRSDLTAVLVGTFVLLAVFQTLTIYSEQAALILMGLILVVTVMVAPQGCFVGLSRIANRLPKRNRTLRVPSAEPG</sequence>